<evidence type="ECO:0000313" key="6">
    <source>
        <dbReference type="EMBL" id="MDF8265506.1"/>
    </source>
</evidence>
<dbReference type="PRINTS" id="PR00455">
    <property type="entry name" value="HTHTETR"/>
</dbReference>
<dbReference type="EMBL" id="JAROAV010000036">
    <property type="protein sequence ID" value="MDF8265506.1"/>
    <property type="molecule type" value="Genomic_DNA"/>
</dbReference>
<comment type="caution">
    <text evidence="6">The sequence shown here is derived from an EMBL/GenBank/DDBJ whole genome shotgun (WGS) entry which is preliminary data.</text>
</comment>
<dbReference type="InterPro" id="IPR036271">
    <property type="entry name" value="Tet_transcr_reg_TetR-rel_C_sf"/>
</dbReference>
<dbReference type="Gene3D" id="1.10.10.60">
    <property type="entry name" value="Homeodomain-like"/>
    <property type="match status" value="1"/>
</dbReference>
<dbReference type="Proteomes" id="UP001528912">
    <property type="component" value="Unassembled WGS sequence"/>
</dbReference>
<keyword evidence="1" id="KW-0805">Transcription regulation</keyword>
<evidence type="ECO:0000256" key="2">
    <source>
        <dbReference type="ARBA" id="ARBA00023125"/>
    </source>
</evidence>
<keyword evidence="2 4" id="KW-0238">DNA-binding</keyword>
<dbReference type="SUPFAM" id="SSF46689">
    <property type="entry name" value="Homeodomain-like"/>
    <property type="match status" value="1"/>
</dbReference>
<keyword evidence="7" id="KW-1185">Reference proteome</keyword>
<reference evidence="6 7" key="1">
    <citation type="submission" date="2023-03" db="EMBL/GenBank/DDBJ databases">
        <title>YIM 133296 draft genome.</title>
        <authorList>
            <person name="Xiong L."/>
        </authorList>
    </citation>
    <scope>NUCLEOTIDE SEQUENCE [LARGE SCALE GENOMIC DNA]</scope>
    <source>
        <strain evidence="6 7">YIM 133296</strain>
    </source>
</reference>
<proteinExistence type="predicted"/>
<dbReference type="PROSITE" id="PS50977">
    <property type="entry name" value="HTH_TETR_2"/>
    <property type="match status" value="1"/>
</dbReference>
<dbReference type="InterPro" id="IPR004111">
    <property type="entry name" value="Repressor_TetR_C"/>
</dbReference>
<accession>A0ABT6C9U2</accession>
<organism evidence="6 7">
    <name type="scientific">Luteipulveratus flavus</name>
    <dbReference type="NCBI Taxonomy" id="3031728"/>
    <lineage>
        <taxon>Bacteria</taxon>
        <taxon>Bacillati</taxon>
        <taxon>Actinomycetota</taxon>
        <taxon>Actinomycetes</taxon>
        <taxon>Micrococcales</taxon>
        <taxon>Dermacoccaceae</taxon>
        <taxon>Luteipulveratus</taxon>
    </lineage>
</organism>
<evidence type="ECO:0000256" key="1">
    <source>
        <dbReference type="ARBA" id="ARBA00023015"/>
    </source>
</evidence>
<keyword evidence="3" id="KW-0804">Transcription</keyword>
<evidence type="ECO:0000313" key="7">
    <source>
        <dbReference type="Proteomes" id="UP001528912"/>
    </source>
</evidence>
<evidence type="ECO:0000256" key="3">
    <source>
        <dbReference type="ARBA" id="ARBA00023163"/>
    </source>
</evidence>
<protein>
    <submittedName>
        <fullName evidence="6">TetR/AcrR family transcriptional regulator</fullName>
    </submittedName>
</protein>
<dbReference type="RefSeq" id="WP_277192830.1">
    <property type="nucleotide sequence ID" value="NZ_JAROAV010000036.1"/>
</dbReference>
<dbReference type="InterPro" id="IPR009057">
    <property type="entry name" value="Homeodomain-like_sf"/>
</dbReference>
<dbReference type="Pfam" id="PF00440">
    <property type="entry name" value="TetR_N"/>
    <property type="match status" value="1"/>
</dbReference>
<dbReference type="PANTHER" id="PTHR30055">
    <property type="entry name" value="HTH-TYPE TRANSCRIPTIONAL REGULATOR RUTR"/>
    <property type="match status" value="1"/>
</dbReference>
<sequence length="266" mass="28718">MTRTSTGAGEPSRTLALLWEDIPTGDTQTARRRKGPGRSVTVSQVVDAALSLADEEGLAAVTMRAVAERVGVSAMSVYTYVPGKAELLDLMVDALYRRMPRPAWRSRSWRRRLTTVADGNRTLLAEHPWLTEVAALSRPPLGPGVMGKYEHELAAFDGTGLSDVDTDAALTHLLGFVQAHARAAHDAARATTDSAMSDADWWAANQPLLERALDPQTYPRAVRIGAAAGEAQGGAWNAEHAWEFGLARTLDGLAPLIEDRTAKGRR</sequence>
<dbReference type="Gene3D" id="1.10.357.10">
    <property type="entry name" value="Tetracycline Repressor, domain 2"/>
    <property type="match status" value="1"/>
</dbReference>
<dbReference type="PANTHER" id="PTHR30055:SF151">
    <property type="entry name" value="TRANSCRIPTIONAL REGULATORY PROTEIN"/>
    <property type="match status" value="1"/>
</dbReference>
<name>A0ABT6C9U2_9MICO</name>
<dbReference type="Pfam" id="PF02909">
    <property type="entry name" value="TetR_C_1"/>
    <property type="match status" value="1"/>
</dbReference>
<evidence type="ECO:0000259" key="5">
    <source>
        <dbReference type="PROSITE" id="PS50977"/>
    </source>
</evidence>
<gene>
    <name evidence="6" type="ORF">P4R38_14750</name>
</gene>
<evidence type="ECO:0000256" key="4">
    <source>
        <dbReference type="PROSITE-ProRule" id="PRU00335"/>
    </source>
</evidence>
<feature type="domain" description="HTH tetR-type" evidence="5">
    <location>
        <begin position="39"/>
        <end position="99"/>
    </location>
</feature>
<feature type="DNA-binding region" description="H-T-H motif" evidence="4">
    <location>
        <begin position="62"/>
        <end position="81"/>
    </location>
</feature>
<dbReference type="SUPFAM" id="SSF48498">
    <property type="entry name" value="Tetracyclin repressor-like, C-terminal domain"/>
    <property type="match status" value="1"/>
</dbReference>
<dbReference type="InterPro" id="IPR050109">
    <property type="entry name" value="HTH-type_TetR-like_transc_reg"/>
</dbReference>
<dbReference type="InterPro" id="IPR001647">
    <property type="entry name" value="HTH_TetR"/>
</dbReference>